<proteinExistence type="predicted"/>
<dbReference type="Gene3D" id="3.40.50.300">
    <property type="entry name" value="P-loop containing nucleotide triphosphate hydrolases"/>
    <property type="match status" value="1"/>
</dbReference>
<dbReference type="EMBL" id="CP129013">
    <property type="protein sequence ID" value="WLR42106.1"/>
    <property type="molecule type" value="Genomic_DNA"/>
</dbReference>
<protein>
    <submittedName>
        <fullName evidence="1">Sulfotransferase family protein</fullName>
    </submittedName>
</protein>
<organism evidence="1 2">
    <name type="scientific">Bacillus carboniphilus</name>
    <dbReference type="NCBI Taxonomy" id="86663"/>
    <lineage>
        <taxon>Bacteria</taxon>
        <taxon>Bacillati</taxon>
        <taxon>Bacillota</taxon>
        <taxon>Bacilli</taxon>
        <taxon>Bacillales</taxon>
        <taxon>Bacillaceae</taxon>
        <taxon>Bacillus</taxon>
    </lineage>
</organism>
<accession>A0ABY9JWQ9</accession>
<dbReference type="InterPro" id="IPR027417">
    <property type="entry name" value="P-loop_NTPase"/>
</dbReference>
<dbReference type="SUPFAM" id="SSF52540">
    <property type="entry name" value="P-loop containing nucleoside triphosphate hydrolases"/>
    <property type="match status" value="1"/>
</dbReference>
<dbReference type="Proteomes" id="UP001197974">
    <property type="component" value="Chromosome"/>
</dbReference>
<dbReference type="RefSeq" id="WP_226540547.1">
    <property type="nucleotide sequence ID" value="NZ_CP129013.1"/>
</dbReference>
<evidence type="ECO:0000313" key="1">
    <source>
        <dbReference type="EMBL" id="WLR42106.1"/>
    </source>
</evidence>
<evidence type="ECO:0000313" key="2">
    <source>
        <dbReference type="Proteomes" id="UP001197974"/>
    </source>
</evidence>
<sequence length="238" mass="28052">MNSRLWDKMLIVMNRGKMKNDKKKLFLVFCNHRTGSSATAGVLSQLGVHMGDTLLEPNENNPKGYFENKLYVSINENILHENGATWIEQPNSLKLKRSSRMDKKISEFVESQQRNVWGLKDPRTLLTFELWEPFLKKDNDIYYIFVHRDFEESKQSLIKRNGFSPKKANDVLIPYLKKLHYYRHIYLSSEEKIIDVSFDSLVSNPRVFTAHINHLLGHPEEKNFKKVFSFIDQSLKHY</sequence>
<keyword evidence="2" id="KW-1185">Reference proteome</keyword>
<name>A0ABY9JWQ9_9BACI</name>
<gene>
    <name evidence="1" type="ORF">LC087_15245</name>
</gene>
<reference evidence="1 2" key="1">
    <citation type="submission" date="2023-06" db="EMBL/GenBank/DDBJ databases">
        <title>Five Gram-positive bacteria isolated from mangrove sediments in Shenzhen, Guangdong, China.</title>
        <authorList>
            <person name="Yu S."/>
            <person name="Zheng W."/>
            <person name="Huang Y."/>
        </authorList>
    </citation>
    <scope>NUCLEOTIDE SEQUENCE [LARGE SCALE GENOMIC DNA]</scope>
    <source>
        <strain evidence="1 2">SaN35-3</strain>
    </source>
</reference>